<reference evidence="2" key="1">
    <citation type="journal article" date="2021" name="Proc. Natl. Acad. Sci. U.S.A.">
        <title>A Catalog of Tens of Thousands of Viruses from Human Metagenomes Reveals Hidden Associations with Chronic Diseases.</title>
        <authorList>
            <person name="Tisza M.J."/>
            <person name="Buck C.B."/>
        </authorList>
    </citation>
    <scope>NUCLEOTIDE SEQUENCE</scope>
    <source>
        <strain evidence="2">Ct9A73</strain>
    </source>
</reference>
<protein>
    <submittedName>
        <fullName evidence="2">Uncharacterized protein</fullName>
    </submittedName>
</protein>
<evidence type="ECO:0000313" key="2">
    <source>
        <dbReference type="EMBL" id="DAF94724.1"/>
    </source>
</evidence>
<accession>A0A8S5UJX3</accession>
<feature type="region of interest" description="Disordered" evidence="1">
    <location>
        <begin position="73"/>
        <end position="92"/>
    </location>
</feature>
<sequence>MDIVALVISICALLVALLNNRHDPVVPTTVRRTGLSWLEKYAGAEEQYTNKNKDKKHSGIIEAADPVTINAQWRDETGQTEKDPLDFMKDVK</sequence>
<proteinExistence type="predicted"/>
<organism evidence="2">
    <name type="scientific">Podoviridae sp. ct9A73</name>
    <dbReference type="NCBI Taxonomy" id="2825225"/>
    <lineage>
        <taxon>Viruses</taxon>
        <taxon>Duplodnaviria</taxon>
        <taxon>Heunggongvirae</taxon>
        <taxon>Uroviricota</taxon>
        <taxon>Caudoviricetes</taxon>
    </lineage>
</organism>
<evidence type="ECO:0000256" key="1">
    <source>
        <dbReference type="SAM" id="MobiDB-lite"/>
    </source>
</evidence>
<name>A0A8S5UJX3_9CAUD</name>
<dbReference type="EMBL" id="BK016096">
    <property type="protein sequence ID" value="DAF94724.1"/>
    <property type="molecule type" value="Genomic_DNA"/>
</dbReference>